<evidence type="ECO:0000256" key="8">
    <source>
        <dbReference type="ARBA" id="ARBA00022692"/>
    </source>
</evidence>
<evidence type="ECO:0000256" key="10">
    <source>
        <dbReference type="ARBA" id="ARBA00022982"/>
    </source>
</evidence>
<dbReference type="PANTHER" id="PTHR43507:SF20">
    <property type="entry name" value="NADH-UBIQUINONE OXIDOREDUCTASE CHAIN 4"/>
    <property type="match status" value="1"/>
</dbReference>
<comment type="function">
    <text evidence="17">Core subunit of the mitochondrial membrane respiratory chain NADH dehydrogenase (Complex I) which catalyzes electron transfer from NADH through the respiratory chain, using ubiquinone as an electron acceptor. Essential for the catalytic activity and assembly of complex I.</text>
</comment>
<feature type="transmembrane region" description="Helical" evidence="17">
    <location>
        <begin position="181"/>
        <end position="201"/>
    </location>
</feature>
<feature type="transmembrane region" description="Helical" evidence="17">
    <location>
        <begin position="109"/>
        <end position="131"/>
    </location>
</feature>
<evidence type="ECO:0000259" key="18">
    <source>
        <dbReference type="Pfam" id="PF00361"/>
    </source>
</evidence>
<keyword evidence="6 17" id="KW-0813">Transport</keyword>
<feature type="transmembrane region" description="Helical" evidence="17">
    <location>
        <begin position="326"/>
        <end position="346"/>
    </location>
</feature>
<feature type="transmembrane region" description="Helical" evidence="17">
    <location>
        <begin position="86"/>
        <end position="103"/>
    </location>
</feature>
<feature type="domain" description="NADH:ubiquinone oxidoreductase chain 4 N-terminal" evidence="19">
    <location>
        <begin position="1"/>
        <end position="101"/>
    </location>
</feature>
<evidence type="ECO:0000256" key="1">
    <source>
        <dbReference type="ARBA" id="ARBA00003257"/>
    </source>
</evidence>
<keyword evidence="15 17" id="KW-0472">Membrane</keyword>
<keyword evidence="11 17" id="KW-1133">Transmembrane helix</keyword>
<evidence type="ECO:0000256" key="3">
    <source>
        <dbReference type="ARBA" id="ARBA00009025"/>
    </source>
</evidence>
<dbReference type="GO" id="GO:0031966">
    <property type="term" value="C:mitochondrial membrane"/>
    <property type="evidence" value="ECO:0007669"/>
    <property type="project" value="UniProtKB-SubCell"/>
</dbReference>
<dbReference type="PANTHER" id="PTHR43507">
    <property type="entry name" value="NADH-UBIQUINONE OXIDOREDUCTASE CHAIN 4"/>
    <property type="match status" value="1"/>
</dbReference>
<dbReference type="GO" id="GO:0048039">
    <property type="term" value="F:ubiquinone binding"/>
    <property type="evidence" value="ECO:0007669"/>
    <property type="project" value="TreeGrafter"/>
</dbReference>
<feature type="transmembrane region" description="Helical" evidence="17">
    <location>
        <begin position="241"/>
        <end position="262"/>
    </location>
</feature>
<keyword evidence="7 17" id="KW-0679">Respiratory chain</keyword>
<dbReference type="AlphaFoldDB" id="A0A8T9ZY77"/>
<dbReference type="GO" id="GO:0015990">
    <property type="term" value="P:electron transport coupled proton transport"/>
    <property type="evidence" value="ECO:0007669"/>
    <property type="project" value="TreeGrafter"/>
</dbReference>
<feature type="transmembrane region" description="Helical" evidence="17">
    <location>
        <begin position="138"/>
        <end position="161"/>
    </location>
</feature>
<feature type="transmembrane region" description="Helical" evidence="17">
    <location>
        <begin position="294"/>
        <end position="314"/>
    </location>
</feature>
<feature type="domain" description="NADH:quinone oxidoreductase/Mrp antiporter transmembrane" evidence="18">
    <location>
        <begin position="105"/>
        <end position="386"/>
    </location>
</feature>
<keyword evidence="13 17" id="KW-0830">Ubiquinone</keyword>
<keyword evidence="9" id="KW-1278">Translocase</keyword>
<evidence type="ECO:0000256" key="14">
    <source>
        <dbReference type="ARBA" id="ARBA00023128"/>
    </source>
</evidence>
<evidence type="ECO:0000313" key="20">
    <source>
        <dbReference type="EMBL" id="UPL65928.1"/>
    </source>
</evidence>
<reference evidence="20" key="1">
    <citation type="journal article" date="2022" name="Cladistics">
        <title>Diversification of the phytophagous lineages of true bugs (Insecta: Hemiptera: Heteroptera) shortly after that of the flowering plants.</title>
        <authorList>
            <person name="Ye F."/>
            <person name="Kment P."/>
            <person name="Redei D."/>
            <person name="Luo J.Y."/>
            <person name="Wang Y.H."/>
            <person name="Kuechler S.M."/>
            <person name="Zhang W.W."/>
            <person name="Chen P.P."/>
            <person name="Wu H.Y."/>
            <person name="Wu Y.Z."/>
            <person name="Sun X.Y."/>
            <person name="Ding L."/>
            <person name="Wang Y.R."/>
            <person name="Xie Q."/>
        </authorList>
    </citation>
    <scope>NUCLEOTIDE SEQUENCE</scope>
</reference>
<dbReference type="GO" id="GO:0008137">
    <property type="term" value="F:NADH dehydrogenase (ubiquinone) activity"/>
    <property type="evidence" value="ECO:0007669"/>
    <property type="project" value="UniProtKB-UniRule"/>
</dbReference>
<comment type="catalytic activity">
    <reaction evidence="16 17">
        <text>a ubiquinone + NADH + 5 H(+)(in) = a ubiquinol + NAD(+) + 4 H(+)(out)</text>
        <dbReference type="Rhea" id="RHEA:29091"/>
        <dbReference type="Rhea" id="RHEA-COMP:9565"/>
        <dbReference type="Rhea" id="RHEA-COMP:9566"/>
        <dbReference type="ChEBI" id="CHEBI:15378"/>
        <dbReference type="ChEBI" id="CHEBI:16389"/>
        <dbReference type="ChEBI" id="CHEBI:17976"/>
        <dbReference type="ChEBI" id="CHEBI:57540"/>
        <dbReference type="ChEBI" id="CHEBI:57945"/>
        <dbReference type="EC" id="7.1.1.2"/>
    </reaction>
</comment>
<dbReference type="InterPro" id="IPR003918">
    <property type="entry name" value="NADH_UbQ_OxRdtase"/>
</dbReference>
<dbReference type="InterPro" id="IPR001750">
    <property type="entry name" value="ND/Mrp_TM"/>
</dbReference>
<geneLocation type="mitochondrion" evidence="20"/>
<feature type="transmembrane region" description="Helical" evidence="17">
    <location>
        <begin position="55"/>
        <end position="79"/>
    </location>
</feature>
<keyword evidence="10 17" id="KW-0249">Electron transport</keyword>
<feature type="transmembrane region" description="Helical" evidence="17">
    <location>
        <begin position="269"/>
        <end position="288"/>
    </location>
</feature>
<evidence type="ECO:0000256" key="6">
    <source>
        <dbReference type="ARBA" id="ARBA00022448"/>
    </source>
</evidence>
<proteinExistence type="inferred from homology"/>
<protein>
    <recommendedName>
        <fullName evidence="5 17">NADH-ubiquinone oxidoreductase chain 4</fullName>
        <ecNumber evidence="4 17">7.1.1.2</ecNumber>
    </recommendedName>
</protein>
<evidence type="ECO:0000256" key="7">
    <source>
        <dbReference type="ARBA" id="ARBA00022660"/>
    </source>
</evidence>
<evidence type="ECO:0000256" key="13">
    <source>
        <dbReference type="ARBA" id="ARBA00023075"/>
    </source>
</evidence>
<accession>A0A8T9ZY77</accession>
<dbReference type="EMBL" id="MW619695">
    <property type="protein sequence ID" value="UPL65928.1"/>
    <property type="molecule type" value="Genomic_DNA"/>
</dbReference>
<evidence type="ECO:0000256" key="15">
    <source>
        <dbReference type="ARBA" id="ARBA00023136"/>
    </source>
</evidence>
<dbReference type="PRINTS" id="PR01437">
    <property type="entry name" value="NUOXDRDTASE4"/>
</dbReference>
<dbReference type="Pfam" id="PF01059">
    <property type="entry name" value="Oxidored_q5_N"/>
    <property type="match status" value="1"/>
</dbReference>
<dbReference type="InterPro" id="IPR000260">
    <property type="entry name" value="NADH4_N"/>
</dbReference>
<evidence type="ECO:0000256" key="2">
    <source>
        <dbReference type="ARBA" id="ARBA00004225"/>
    </source>
</evidence>
<evidence type="ECO:0000256" key="12">
    <source>
        <dbReference type="ARBA" id="ARBA00023027"/>
    </source>
</evidence>
<feature type="transmembrane region" description="Helical" evidence="17">
    <location>
        <begin position="418"/>
        <end position="435"/>
    </location>
</feature>
<comment type="similarity">
    <text evidence="3 17">Belongs to the complex I subunit 4 family.</text>
</comment>
<keyword evidence="8 17" id="KW-0812">Transmembrane</keyword>
<feature type="transmembrane region" description="Helical" evidence="17">
    <location>
        <begin position="377"/>
        <end position="398"/>
    </location>
</feature>
<evidence type="ECO:0000256" key="9">
    <source>
        <dbReference type="ARBA" id="ARBA00022967"/>
    </source>
</evidence>
<evidence type="ECO:0000256" key="17">
    <source>
        <dbReference type="RuleBase" id="RU003297"/>
    </source>
</evidence>
<sequence length="442" mass="52802">MMKLFFSLFLMILFFNYYSWYMFVMYMFLIFMYSYNTFMISNYYTMLSYSYGGDLLSYSLLYLTMWIIILMMISSLSIFFNNIFKVEFMYMMIFMYFFLYMSFVSSNFMYYYLFFECSLIPTFFLIMGWGYQPERLFAGYYLIFYTLFFSLPMLLGIMYLYNFSNTMYFFLIFSDKNIFLFFSLIMAFMVKMPMFMLHFWLPKAHVEAPISGSMILAGILLKLGGYGIMRVFLFMNNYMFINMYMIILSLIGMAIVGFICMFQVDMKCLIAYSSVSHMGIVICGMYIYNFFGYMGSLLMMIAHGLCSSAMFCLANMNYMRSGSRLLIFNKGSMVFMPSLSMFWFLIMINNMSSPLSINLVGEIMLINSLMSWDTYSYFFIMIMAFMSCLYSMYLYTYINHGFLYSGMYSGSLVYLSEYFLLMLHWLPINIFFLKIDMFTMML</sequence>
<evidence type="ECO:0000256" key="11">
    <source>
        <dbReference type="ARBA" id="ARBA00022989"/>
    </source>
</evidence>
<evidence type="ECO:0000259" key="19">
    <source>
        <dbReference type="Pfam" id="PF01059"/>
    </source>
</evidence>
<evidence type="ECO:0000256" key="5">
    <source>
        <dbReference type="ARBA" id="ARBA00021006"/>
    </source>
</evidence>
<organism evidence="20">
    <name type="scientific">Helopeltis sp</name>
    <dbReference type="NCBI Taxonomy" id="2931293"/>
    <lineage>
        <taxon>Eukaryota</taxon>
        <taxon>Metazoa</taxon>
        <taxon>Ecdysozoa</taxon>
        <taxon>Arthropoda</taxon>
        <taxon>Hexapoda</taxon>
        <taxon>Insecta</taxon>
        <taxon>Pterygota</taxon>
        <taxon>Neoptera</taxon>
        <taxon>Paraneoptera</taxon>
        <taxon>Hemiptera</taxon>
        <taxon>Heteroptera</taxon>
        <taxon>Panheteroptera</taxon>
        <taxon>Cimicomorpha</taxon>
        <taxon>Miridae</taxon>
        <taxon>Monaloniini</taxon>
        <taxon>Helopeltis</taxon>
    </lineage>
</organism>
<feature type="transmembrane region" description="Helical" evidence="17">
    <location>
        <begin position="213"/>
        <end position="235"/>
    </location>
</feature>
<dbReference type="Pfam" id="PF00361">
    <property type="entry name" value="Proton_antipo_M"/>
    <property type="match status" value="1"/>
</dbReference>
<evidence type="ECO:0000256" key="4">
    <source>
        <dbReference type="ARBA" id="ARBA00012944"/>
    </source>
</evidence>
<evidence type="ECO:0000256" key="16">
    <source>
        <dbReference type="ARBA" id="ARBA00049551"/>
    </source>
</evidence>
<keyword evidence="12 17" id="KW-0520">NAD</keyword>
<dbReference type="GO" id="GO:0003954">
    <property type="term" value="F:NADH dehydrogenase activity"/>
    <property type="evidence" value="ECO:0007669"/>
    <property type="project" value="TreeGrafter"/>
</dbReference>
<feature type="transmembrane region" description="Helical" evidence="17">
    <location>
        <begin position="12"/>
        <end position="35"/>
    </location>
</feature>
<name>A0A8T9ZY77_9HEMI</name>
<dbReference type="EC" id="7.1.1.2" evidence="4 17"/>
<comment type="function">
    <text evidence="1">Core subunit of the mitochondrial membrane respiratory chain NADH dehydrogenase (Complex I) that is believed to belong to the minimal assembly required for catalysis. Complex I functions in the transfer of electrons from NADH to the respiratory chain. The immediate electron acceptor for the enzyme is believed to be ubiquinone.</text>
</comment>
<dbReference type="GO" id="GO:0042773">
    <property type="term" value="P:ATP synthesis coupled electron transport"/>
    <property type="evidence" value="ECO:0007669"/>
    <property type="project" value="InterPro"/>
</dbReference>
<keyword evidence="14 17" id="KW-0496">Mitochondrion</keyword>
<comment type="subcellular location">
    <subcellularLocation>
        <location evidence="2 17">Mitochondrion membrane</location>
        <topology evidence="2 17">Multi-pass membrane protein</topology>
    </subcellularLocation>
</comment>